<accession>A0A0K0XVE8</accession>
<dbReference type="PATRIC" id="fig|1579979.3.peg.1345"/>
<dbReference type="KEGG" id="wma:WM2015_1311"/>
<organism evidence="2 3">
    <name type="scientific">Wenzhouxiangella marina</name>
    <dbReference type="NCBI Taxonomy" id="1579979"/>
    <lineage>
        <taxon>Bacteria</taxon>
        <taxon>Pseudomonadati</taxon>
        <taxon>Pseudomonadota</taxon>
        <taxon>Gammaproteobacteria</taxon>
        <taxon>Chromatiales</taxon>
        <taxon>Wenzhouxiangellaceae</taxon>
        <taxon>Wenzhouxiangella</taxon>
    </lineage>
</organism>
<sequence>MFRALYDRALHWSRHRYAERYLAALSLAEATVFPIPPDVMLAPMVLARRDRAWRLALLTTLTSVLGGLIGYLIGHLALDAIYPFIERVGYAHHYERAVDAFRDYGIWFVIIAGFTPIPFKIITIAGGALGMPLLGFVAGSLIGRGARFYLVAGLVWAGGARAEERLREWVDLIGWSVLIIAAVAGLVWWWL</sequence>
<evidence type="ECO:0000313" key="2">
    <source>
        <dbReference type="EMBL" id="AKS41684.1"/>
    </source>
</evidence>
<gene>
    <name evidence="2" type="ORF">WM2015_1311</name>
</gene>
<dbReference type="EMBL" id="CP012154">
    <property type="protein sequence ID" value="AKS41684.1"/>
    <property type="molecule type" value="Genomic_DNA"/>
</dbReference>
<evidence type="ECO:0000259" key="1">
    <source>
        <dbReference type="Pfam" id="PF09335"/>
    </source>
</evidence>
<dbReference type="PANTHER" id="PTHR42709">
    <property type="entry name" value="ALKALINE PHOSPHATASE LIKE PROTEIN"/>
    <property type="match status" value="1"/>
</dbReference>
<keyword evidence="3" id="KW-1185">Reference proteome</keyword>
<dbReference type="RefSeq" id="WP_049725306.1">
    <property type="nucleotide sequence ID" value="NZ_CP012154.1"/>
</dbReference>
<dbReference type="Pfam" id="PF09335">
    <property type="entry name" value="VTT_dom"/>
    <property type="match status" value="1"/>
</dbReference>
<name>A0A0K0XVE8_9GAMM</name>
<dbReference type="PANTHER" id="PTHR42709:SF11">
    <property type="entry name" value="DEDA FAMILY PROTEIN"/>
    <property type="match status" value="1"/>
</dbReference>
<dbReference type="AlphaFoldDB" id="A0A0K0XVE8"/>
<dbReference type="STRING" id="1579979.WM2015_1311"/>
<feature type="domain" description="VTT" evidence="1">
    <location>
        <begin position="39"/>
        <end position="154"/>
    </location>
</feature>
<proteinExistence type="predicted"/>
<dbReference type="GO" id="GO:0005886">
    <property type="term" value="C:plasma membrane"/>
    <property type="evidence" value="ECO:0007669"/>
    <property type="project" value="TreeGrafter"/>
</dbReference>
<protein>
    <submittedName>
        <fullName evidence="2">Membrane protein</fullName>
    </submittedName>
</protein>
<dbReference type="Proteomes" id="UP000066624">
    <property type="component" value="Chromosome"/>
</dbReference>
<reference evidence="2 3" key="1">
    <citation type="submission" date="2015-07" db="EMBL/GenBank/DDBJ databases">
        <authorList>
            <person name="Noorani M."/>
        </authorList>
    </citation>
    <scope>NUCLEOTIDE SEQUENCE [LARGE SCALE GENOMIC DNA]</scope>
    <source>
        <strain evidence="2 3">KCTC 42284</strain>
    </source>
</reference>
<evidence type="ECO:0000313" key="3">
    <source>
        <dbReference type="Proteomes" id="UP000066624"/>
    </source>
</evidence>
<dbReference type="InterPro" id="IPR051311">
    <property type="entry name" value="DedA_domain"/>
</dbReference>
<dbReference type="InterPro" id="IPR032816">
    <property type="entry name" value="VTT_dom"/>
</dbReference>
<dbReference type="OrthoDB" id="9810270at2"/>